<dbReference type="Pfam" id="PF03033">
    <property type="entry name" value="Glyco_transf_28"/>
    <property type="match status" value="1"/>
</dbReference>
<dbReference type="AlphaFoldDB" id="A0A161JKX6"/>
<dbReference type="SUPFAM" id="SSF53756">
    <property type="entry name" value="UDP-Glycosyltransferase/glycogen phosphorylase"/>
    <property type="match status" value="1"/>
</dbReference>
<evidence type="ECO:0000313" key="13">
    <source>
        <dbReference type="EMBL" id="BAU91838.1"/>
    </source>
</evidence>
<evidence type="ECO:0000256" key="9">
    <source>
        <dbReference type="ARBA" id="ARBA00023316"/>
    </source>
</evidence>
<dbReference type="GO" id="GO:0050511">
    <property type="term" value="F:undecaprenyldiphospho-muramoylpentapeptide beta-N-acetylglucosaminyltransferase activity"/>
    <property type="evidence" value="ECO:0007669"/>
    <property type="project" value="UniProtKB-UniRule"/>
</dbReference>
<keyword evidence="7 10" id="KW-0472">Membrane</keyword>
<evidence type="ECO:0000259" key="11">
    <source>
        <dbReference type="Pfam" id="PF03033"/>
    </source>
</evidence>
<reference evidence="13 14" key="1">
    <citation type="journal article" date="2016" name="Genome Announc.">
        <title>Complete Genome Sequence of Methylobacterium populi P-1M, Isolated from Pink-Pigmented Household Biofilm.</title>
        <authorList>
            <person name="Morohoshi T."/>
            <person name="Ikeda T."/>
        </authorList>
    </citation>
    <scope>NUCLEOTIDE SEQUENCE [LARGE SCALE GENOMIC DNA]</scope>
    <source>
        <strain evidence="13 14">P-1M</strain>
    </source>
</reference>
<dbReference type="RefSeq" id="WP_096485890.1">
    <property type="nucleotide sequence ID" value="NZ_AP014809.1"/>
</dbReference>
<sequence>MTVFTPLVLVCAGGTGGHLFPAQSLAYALKARGIRVALATDARVDSIAGDFPAEEIVTIASATPSGRSMLRRAGAVVTLGRGFGQAARAVRRLNPAAVVGFGGYPTVPPMLAAQLLRVPTILHEQNAVMGRANGFLAKGARVIATGFKEVRGVPEKATARRVHTGNPIRPAVLAVAETPYPALDAEAPLRLLVFGGSQGARVMSEVVPAAIERLPQDLRGRLHLVQQARPEDLTATQNRYLAMGLGGIEAAPFFKDLPGRMAAAHLVVARSGASTVSELAAIGRPAILVPLPGALDQDQAANAATLAQIGAALSIPQSAFTPDRLAAELVDLFEAPRKLTQAAAAAKTARILDAADRLAALVVETATATS</sequence>
<comment type="catalytic activity">
    <reaction evidence="10">
        <text>di-trans,octa-cis-undecaprenyl diphospho-N-acetyl-alpha-D-muramoyl-L-alanyl-D-glutamyl-meso-2,6-diaminopimeloyl-D-alanyl-D-alanine + UDP-N-acetyl-alpha-D-glucosamine = di-trans,octa-cis-undecaprenyl diphospho-[N-acetyl-alpha-D-glucosaminyl-(1-&gt;4)]-N-acetyl-alpha-D-muramoyl-L-alanyl-D-glutamyl-meso-2,6-diaminopimeloyl-D-alanyl-D-alanine + UDP + H(+)</text>
        <dbReference type="Rhea" id="RHEA:31227"/>
        <dbReference type="ChEBI" id="CHEBI:15378"/>
        <dbReference type="ChEBI" id="CHEBI:57705"/>
        <dbReference type="ChEBI" id="CHEBI:58223"/>
        <dbReference type="ChEBI" id="CHEBI:61387"/>
        <dbReference type="ChEBI" id="CHEBI:61388"/>
        <dbReference type="EC" id="2.4.1.227"/>
    </reaction>
</comment>
<evidence type="ECO:0000256" key="5">
    <source>
        <dbReference type="ARBA" id="ARBA00022960"/>
    </source>
</evidence>
<dbReference type="GO" id="GO:0008360">
    <property type="term" value="P:regulation of cell shape"/>
    <property type="evidence" value="ECO:0007669"/>
    <property type="project" value="UniProtKB-KW"/>
</dbReference>
<dbReference type="PANTHER" id="PTHR21015">
    <property type="entry name" value="UDP-N-ACETYLGLUCOSAMINE--N-ACETYLMURAMYL-(PENTAPEPTIDE) PYROPHOSPHORYL-UNDECAPRENOL N-ACETYLGLUCOSAMINE TRANSFERASE 1"/>
    <property type="match status" value="1"/>
</dbReference>
<evidence type="ECO:0000256" key="4">
    <source>
        <dbReference type="ARBA" id="ARBA00022679"/>
    </source>
</evidence>
<dbReference type="GO" id="GO:0051991">
    <property type="term" value="F:UDP-N-acetyl-D-glucosamine:N-acetylmuramoyl-L-alanyl-D-glutamyl-meso-2,6-diaminopimelyl-D-alanyl-D-alanine-diphosphoundecaprenol 4-beta-N-acetylglucosaminlytransferase activity"/>
    <property type="evidence" value="ECO:0007669"/>
    <property type="project" value="RHEA"/>
</dbReference>
<dbReference type="Pfam" id="PF04101">
    <property type="entry name" value="Glyco_tran_28_C"/>
    <property type="match status" value="1"/>
</dbReference>
<accession>A0A161JKX6</accession>
<evidence type="ECO:0000259" key="12">
    <source>
        <dbReference type="Pfam" id="PF04101"/>
    </source>
</evidence>
<dbReference type="Proteomes" id="UP000218288">
    <property type="component" value="Chromosome"/>
</dbReference>
<dbReference type="InterPro" id="IPR004276">
    <property type="entry name" value="GlycoTrans_28_N"/>
</dbReference>
<comment type="pathway">
    <text evidence="10">Cell wall biogenesis; peptidoglycan biosynthesis.</text>
</comment>
<evidence type="ECO:0000256" key="7">
    <source>
        <dbReference type="ARBA" id="ARBA00023136"/>
    </source>
</evidence>
<evidence type="ECO:0000256" key="3">
    <source>
        <dbReference type="ARBA" id="ARBA00022676"/>
    </source>
</evidence>
<evidence type="ECO:0000313" key="14">
    <source>
        <dbReference type="Proteomes" id="UP000218288"/>
    </source>
</evidence>
<comment type="similarity">
    <text evidence="10">Belongs to the glycosyltransferase 28 family. MurG subfamily.</text>
</comment>
<feature type="binding site" evidence="10">
    <location>
        <position position="299"/>
    </location>
    <ligand>
        <name>UDP-N-acetyl-alpha-D-glucosamine</name>
        <dbReference type="ChEBI" id="CHEBI:57705"/>
    </ligand>
</feature>
<feature type="binding site" evidence="10">
    <location>
        <position position="126"/>
    </location>
    <ligand>
        <name>UDP-N-acetyl-alpha-D-glucosamine</name>
        <dbReference type="ChEBI" id="CHEBI:57705"/>
    </ligand>
</feature>
<dbReference type="OrthoDB" id="9808936at2"/>
<dbReference type="GO" id="GO:0005975">
    <property type="term" value="P:carbohydrate metabolic process"/>
    <property type="evidence" value="ECO:0007669"/>
    <property type="project" value="InterPro"/>
</dbReference>
<dbReference type="EC" id="2.4.1.227" evidence="10"/>
<proteinExistence type="inferred from homology"/>
<dbReference type="GO" id="GO:0005886">
    <property type="term" value="C:plasma membrane"/>
    <property type="evidence" value="ECO:0007669"/>
    <property type="project" value="UniProtKB-SubCell"/>
</dbReference>
<keyword evidence="9 10" id="KW-0961">Cell wall biogenesis/degradation</keyword>
<evidence type="ECO:0000256" key="2">
    <source>
        <dbReference type="ARBA" id="ARBA00022618"/>
    </source>
</evidence>
<evidence type="ECO:0000256" key="10">
    <source>
        <dbReference type="HAMAP-Rule" id="MF_00033"/>
    </source>
</evidence>
<dbReference type="HAMAP" id="MF_00033">
    <property type="entry name" value="MurG"/>
    <property type="match status" value="1"/>
</dbReference>
<dbReference type="Gene3D" id="3.40.50.2000">
    <property type="entry name" value="Glycogen Phosphorylase B"/>
    <property type="match status" value="2"/>
</dbReference>
<evidence type="ECO:0000256" key="1">
    <source>
        <dbReference type="ARBA" id="ARBA00022475"/>
    </source>
</evidence>
<keyword evidence="3 10" id="KW-0328">Glycosyltransferase</keyword>
<comment type="function">
    <text evidence="10">Cell wall formation. Catalyzes the transfer of a GlcNAc subunit on undecaprenyl-pyrophosphoryl-MurNAc-pentapeptide (lipid intermediate I) to form undecaprenyl-pyrophosphoryl-MurNAc-(pentapeptide)GlcNAc (lipid intermediate II).</text>
</comment>
<keyword evidence="1 10" id="KW-1003">Cell membrane</keyword>
<keyword evidence="6 10" id="KW-0573">Peptidoglycan synthesis</keyword>
<keyword evidence="8 10" id="KW-0131">Cell cycle</keyword>
<dbReference type="EMBL" id="AP014809">
    <property type="protein sequence ID" value="BAU91838.1"/>
    <property type="molecule type" value="Genomic_DNA"/>
</dbReference>
<dbReference type="InterPro" id="IPR007235">
    <property type="entry name" value="Glyco_trans_28_C"/>
</dbReference>
<dbReference type="GO" id="GO:0009252">
    <property type="term" value="P:peptidoglycan biosynthetic process"/>
    <property type="evidence" value="ECO:0007669"/>
    <property type="project" value="UniProtKB-UniRule"/>
</dbReference>
<comment type="subcellular location">
    <subcellularLocation>
        <location evidence="10">Cell membrane</location>
        <topology evidence="10">Peripheral membrane protein</topology>
        <orientation evidence="10">Cytoplasmic side</orientation>
    </subcellularLocation>
</comment>
<name>A0A161JKX6_9HYPH</name>
<dbReference type="GO" id="GO:0051301">
    <property type="term" value="P:cell division"/>
    <property type="evidence" value="ECO:0007669"/>
    <property type="project" value="UniProtKB-KW"/>
</dbReference>
<gene>
    <name evidence="10" type="primary">murG</name>
    <name evidence="13" type="ORF">MPPM_3233</name>
</gene>
<dbReference type="NCBIfam" id="TIGR01133">
    <property type="entry name" value="murG"/>
    <property type="match status" value="1"/>
</dbReference>
<comment type="caution">
    <text evidence="10">Lacks conserved residue(s) required for the propagation of feature annotation.</text>
</comment>
<keyword evidence="4 10" id="KW-0808">Transferase</keyword>
<dbReference type="InterPro" id="IPR006009">
    <property type="entry name" value="GlcNAc_MurG"/>
</dbReference>
<keyword evidence="2 10" id="KW-0132">Cell division</keyword>
<feature type="domain" description="Glycosyl transferase family 28 C-terminal" evidence="12">
    <location>
        <begin position="191"/>
        <end position="358"/>
    </location>
</feature>
<evidence type="ECO:0000256" key="6">
    <source>
        <dbReference type="ARBA" id="ARBA00022984"/>
    </source>
</evidence>
<keyword evidence="5 10" id="KW-0133">Cell shape</keyword>
<feature type="binding site" evidence="10">
    <location>
        <position position="169"/>
    </location>
    <ligand>
        <name>UDP-N-acetyl-alpha-D-glucosamine</name>
        <dbReference type="ChEBI" id="CHEBI:57705"/>
    </ligand>
</feature>
<dbReference type="GO" id="GO:0071555">
    <property type="term" value="P:cell wall organization"/>
    <property type="evidence" value="ECO:0007669"/>
    <property type="project" value="UniProtKB-KW"/>
</dbReference>
<protein>
    <recommendedName>
        <fullName evidence="10">UDP-N-acetylglucosamine--N-acetylmuramyl-(pentapeptide) pyrophosphoryl-undecaprenol N-acetylglucosamine transferase</fullName>
        <ecNumber evidence="10">2.4.1.227</ecNumber>
    </recommendedName>
    <alternativeName>
        <fullName evidence="10">Undecaprenyl-PP-MurNAc-pentapeptide-UDPGlcNAc GlcNAc transferase</fullName>
    </alternativeName>
</protein>
<dbReference type="PANTHER" id="PTHR21015:SF22">
    <property type="entry name" value="GLYCOSYLTRANSFERASE"/>
    <property type="match status" value="1"/>
</dbReference>
<feature type="binding site" evidence="10">
    <location>
        <begin position="15"/>
        <end position="17"/>
    </location>
    <ligand>
        <name>UDP-N-acetyl-alpha-D-glucosamine</name>
        <dbReference type="ChEBI" id="CHEBI:57705"/>
    </ligand>
</feature>
<feature type="domain" description="Glycosyltransferase family 28 N-terminal" evidence="11">
    <location>
        <begin position="8"/>
        <end position="143"/>
    </location>
</feature>
<dbReference type="UniPathway" id="UPA00219"/>
<feature type="binding site" evidence="10">
    <location>
        <position position="197"/>
    </location>
    <ligand>
        <name>UDP-N-acetyl-alpha-D-glucosamine</name>
        <dbReference type="ChEBI" id="CHEBI:57705"/>
    </ligand>
</feature>
<evidence type="ECO:0000256" key="8">
    <source>
        <dbReference type="ARBA" id="ARBA00023306"/>
    </source>
</evidence>
<organism evidence="13 14">
    <name type="scientific">Methylorubrum populi</name>
    <dbReference type="NCBI Taxonomy" id="223967"/>
    <lineage>
        <taxon>Bacteria</taxon>
        <taxon>Pseudomonadati</taxon>
        <taxon>Pseudomonadota</taxon>
        <taxon>Alphaproteobacteria</taxon>
        <taxon>Hyphomicrobiales</taxon>
        <taxon>Methylobacteriaceae</taxon>
        <taxon>Methylorubrum</taxon>
    </lineage>
</organism>
<dbReference type="CDD" id="cd03785">
    <property type="entry name" value="GT28_MurG"/>
    <property type="match status" value="1"/>
</dbReference>